<feature type="region of interest" description="Disordered" evidence="2">
    <location>
        <begin position="330"/>
        <end position="359"/>
    </location>
</feature>
<feature type="compositionally biased region" description="Basic and acidic residues" evidence="2">
    <location>
        <begin position="276"/>
        <end position="300"/>
    </location>
</feature>
<dbReference type="GeneID" id="19238242"/>
<name>U1GB92_ENDPU</name>
<dbReference type="OMA" id="FFEEYEC"/>
<dbReference type="Gene3D" id="3.90.640.10">
    <property type="entry name" value="Actin, Chain A, domain 4"/>
    <property type="match status" value="1"/>
</dbReference>
<dbReference type="SMART" id="SM00268">
    <property type="entry name" value="ACTIN"/>
    <property type="match status" value="1"/>
</dbReference>
<dbReference type="eggNOG" id="KOG0680">
    <property type="taxonomic scope" value="Eukaryota"/>
</dbReference>
<dbReference type="Gene3D" id="3.30.420.40">
    <property type="match status" value="2"/>
</dbReference>
<dbReference type="Pfam" id="PF00022">
    <property type="entry name" value="Actin"/>
    <property type="match status" value="1"/>
</dbReference>
<evidence type="ECO:0000313" key="4">
    <source>
        <dbReference type="Proteomes" id="UP000019373"/>
    </source>
</evidence>
<dbReference type="SUPFAM" id="SSF53067">
    <property type="entry name" value="Actin-like ATPase domain"/>
    <property type="match status" value="2"/>
</dbReference>
<sequence>MPKATKPAVRDSQFLPSSTFILDNGAFSMKAGFAPSLPLADADTLKRCHAVQNSLARTRDKRTYVAAQQDNISQWSEAIFRRPVERGQLVNWEAEKEIWDCSFFDEKTAHTDLFVKEPDSTTLILTEAPNTMQALQRNADEIIMEEWGFGGYARIVGQSLNAYNDLHPLFGETDRSPSLETHPRAQECLLVVDSGYSHTIITPLYNGVPIQRAIRRVDLGGKHLTNLLKEVVSLRYFDLHQDTKIVNDIKEDVCFVSSNYKMDMEQTWKGNTARWRKSEKTAPPTLEDKADNDGSMDIDKPSSLSPPCPVPDPPGLIDYVLPDGFRIPRGFSRSHDPLTHRKQKRQANEPSSASGVGDEISMTLGSERFSIPEILFTPSDIGSRQPGIAEAVMQSLSVLPPALQATLLSNILVVGGNARMKGFVRRVQDELRMLAPVEYEVRVRAMEDPVTSTWLGGARMAGNREVVRKIGVSKEEYAEFGSGWVGRRFAAVGR</sequence>
<dbReference type="RefSeq" id="XP_007787816.1">
    <property type="nucleotide sequence ID" value="XM_007789626.1"/>
</dbReference>
<feature type="region of interest" description="Disordered" evidence="2">
    <location>
        <begin position="269"/>
        <end position="313"/>
    </location>
</feature>
<dbReference type="HOGENOM" id="CLU_027965_1_1_1"/>
<organism evidence="3 4">
    <name type="scientific">Endocarpon pusillum (strain Z07020 / HMAS-L-300199)</name>
    <name type="common">Lichen-forming fungus</name>
    <dbReference type="NCBI Taxonomy" id="1263415"/>
    <lineage>
        <taxon>Eukaryota</taxon>
        <taxon>Fungi</taxon>
        <taxon>Dikarya</taxon>
        <taxon>Ascomycota</taxon>
        <taxon>Pezizomycotina</taxon>
        <taxon>Eurotiomycetes</taxon>
        <taxon>Chaetothyriomycetidae</taxon>
        <taxon>Verrucariales</taxon>
        <taxon>Verrucariaceae</taxon>
        <taxon>Endocarpon</taxon>
    </lineage>
</organism>
<keyword evidence="4" id="KW-1185">Reference proteome</keyword>
<evidence type="ECO:0000256" key="2">
    <source>
        <dbReference type="SAM" id="MobiDB-lite"/>
    </source>
</evidence>
<protein>
    <recommendedName>
        <fullName evidence="5">Actin-like protein arp6</fullName>
    </recommendedName>
</protein>
<dbReference type="EMBL" id="KE720866">
    <property type="protein sequence ID" value="ERF74812.1"/>
    <property type="molecule type" value="Genomic_DNA"/>
</dbReference>
<evidence type="ECO:0000256" key="1">
    <source>
        <dbReference type="RuleBase" id="RU000487"/>
    </source>
</evidence>
<dbReference type="InterPro" id="IPR043129">
    <property type="entry name" value="ATPase_NBD"/>
</dbReference>
<comment type="similarity">
    <text evidence="1">Belongs to the actin family.</text>
</comment>
<dbReference type="InterPro" id="IPR004000">
    <property type="entry name" value="Actin"/>
</dbReference>
<dbReference type="Proteomes" id="UP000019373">
    <property type="component" value="Unassembled WGS sequence"/>
</dbReference>
<feature type="compositionally biased region" description="Pro residues" evidence="2">
    <location>
        <begin position="304"/>
        <end position="313"/>
    </location>
</feature>
<dbReference type="OrthoDB" id="6220758at2759"/>
<evidence type="ECO:0008006" key="5">
    <source>
        <dbReference type="Google" id="ProtNLM"/>
    </source>
</evidence>
<dbReference type="AlphaFoldDB" id="U1GB92"/>
<dbReference type="CDD" id="cd10210">
    <property type="entry name" value="ASKHA_NBD_Arp6"/>
    <property type="match status" value="1"/>
</dbReference>
<reference evidence="4" key="1">
    <citation type="journal article" date="2014" name="BMC Genomics">
        <title>Genome characteristics reveal the impact of lichenization on lichen-forming fungus Endocarpon pusillum Hedwig (Verrucariales, Ascomycota).</title>
        <authorList>
            <person name="Wang Y.-Y."/>
            <person name="Liu B."/>
            <person name="Zhang X.-Y."/>
            <person name="Zhou Q.-M."/>
            <person name="Zhang T."/>
            <person name="Li H."/>
            <person name="Yu Y.-F."/>
            <person name="Zhang X.-L."/>
            <person name="Hao X.-Y."/>
            <person name="Wang M."/>
            <person name="Wang L."/>
            <person name="Wei J.-C."/>
        </authorList>
    </citation>
    <scope>NUCLEOTIDE SEQUENCE [LARGE SCALE GENOMIC DNA]</scope>
    <source>
        <strain evidence="4">Z07020 / HMAS-L-300199</strain>
    </source>
</reference>
<accession>U1GB92</accession>
<dbReference type="PANTHER" id="PTHR11937">
    <property type="entry name" value="ACTIN"/>
    <property type="match status" value="1"/>
</dbReference>
<evidence type="ECO:0000313" key="3">
    <source>
        <dbReference type="EMBL" id="ERF74812.1"/>
    </source>
</evidence>
<proteinExistence type="inferred from homology"/>
<gene>
    <name evidence="3" type="ORF">EPUS_03196</name>
</gene>